<dbReference type="AlphaFoldDB" id="A0A1Y6CK49"/>
<proteinExistence type="predicted"/>
<dbReference type="OrthoDB" id="9805663at2"/>
<evidence type="ECO:0000313" key="4">
    <source>
        <dbReference type="Proteomes" id="UP000192907"/>
    </source>
</evidence>
<dbReference type="InterPro" id="IPR011032">
    <property type="entry name" value="GroES-like_sf"/>
</dbReference>
<dbReference type="SMART" id="SM00829">
    <property type="entry name" value="PKS_ER"/>
    <property type="match status" value="1"/>
</dbReference>
<evidence type="ECO:0000259" key="2">
    <source>
        <dbReference type="SMART" id="SM00829"/>
    </source>
</evidence>
<dbReference type="InterPro" id="IPR020843">
    <property type="entry name" value="ER"/>
</dbReference>
<dbReference type="EMBL" id="FWZT01000020">
    <property type="protein sequence ID" value="SMF60136.1"/>
    <property type="molecule type" value="Genomic_DNA"/>
</dbReference>
<dbReference type="CDD" id="cd05288">
    <property type="entry name" value="PGDH"/>
    <property type="match status" value="1"/>
</dbReference>
<dbReference type="Proteomes" id="UP000192907">
    <property type="component" value="Unassembled WGS sequence"/>
</dbReference>
<dbReference type="Pfam" id="PF00107">
    <property type="entry name" value="ADH_zinc_N"/>
    <property type="match status" value="1"/>
</dbReference>
<dbReference type="GO" id="GO:0016628">
    <property type="term" value="F:oxidoreductase activity, acting on the CH-CH group of donors, NAD or NADP as acceptor"/>
    <property type="evidence" value="ECO:0007669"/>
    <property type="project" value="InterPro"/>
</dbReference>
<protein>
    <recommendedName>
        <fullName evidence="2">Enoyl reductase (ER) domain-containing protein</fullName>
    </recommendedName>
</protein>
<gene>
    <name evidence="3" type="ORF">SAMN06296036_12098</name>
</gene>
<dbReference type="InterPro" id="IPR041694">
    <property type="entry name" value="ADH_N_2"/>
</dbReference>
<feature type="domain" description="Enoyl reductase (ER)" evidence="2">
    <location>
        <begin position="19"/>
        <end position="332"/>
    </location>
</feature>
<dbReference type="SUPFAM" id="SSF51735">
    <property type="entry name" value="NAD(P)-binding Rossmann-fold domains"/>
    <property type="match status" value="1"/>
</dbReference>
<dbReference type="SUPFAM" id="SSF50129">
    <property type="entry name" value="GroES-like"/>
    <property type="match status" value="2"/>
</dbReference>
<dbReference type="RefSeq" id="WP_132322819.1">
    <property type="nucleotide sequence ID" value="NZ_FWZT01000020.1"/>
</dbReference>
<dbReference type="STRING" id="1513793.SAMN06296036_12098"/>
<dbReference type="FunFam" id="3.40.50.720:FF:000121">
    <property type="entry name" value="Prostaglandin reductase 2"/>
    <property type="match status" value="1"/>
</dbReference>
<dbReference type="PANTHER" id="PTHR43205">
    <property type="entry name" value="PROSTAGLANDIN REDUCTASE"/>
    <property type="match status" value="1"/>
</dbReference>
<dbReference type="Pfam" id="PF16884">
    <property type="entry name" value="ADH_N_2"/>
    <property type="match status" value="1"/>
</dbReference>
<dbReference type="PANTHER" id="PTHR43205:SF42">
    <property type="entry name" value="ALCOHOL DEHYDROGENASE, ZINC-CONTAINING (AFU_ORTHOLOGUE AFUA_7G04530)"/>
    <property type="match status" value="1"/>
</dbReference>
<evidence type="ECO:0000256" key="1">
    <source>
        <dbReference type="ARBA" id="ARBA00023002"/>
    </source>
</evidence>
<dbReference type="InterPro" id="IPR036291">
    <property type="entry name" value="NAD(P)-bd_dom_sf"/>
</dbReference>
<keyword evidence="1" id="KW-0560">Oxidoreductase</keyword>
<evidence type="ECO:0000313" key="3">
    <source>
        <dbReference type="EMBL" id="SMF60136.1"/>
    </source>
</evidence>
<organism evidence="3 4">
    <name type="scientific">Pseudobacteriovorax antillogorgiicola</name>
    <dbReference type="NCBI Taxonomy" id="1513793"/>
    <lineage>
        <taxon>Bacteria</taxon>
        <taxon>Pseudomonadati</taxon>
        <taxon>Bdellovibrionota</taxon>
        <taxon>Oligoflexia</taxon>
        <taxon>Oligoflexales</taxon>
        <taxon>Pseudobacteriovoracaceae</taxon>
        <taxon>Pseudobacteriovorax</taxon>
    </lineage>
</organism>
<dbReference type="Gene3D" id="3.90.180.10">
    <property type="entry name" value="Medium-chain alcohol dehydrogenases, catalytic domain"/>
    <property type="match status" value="1"/>
</dbReference>
<dbReference type="InterPro" id="IPR013149">
    <property type="entry name" value="ADH-like_C"/>
</dbReference>
<accession>A0A1Y6CK49</accession>
<reference evidence="4" key="1">
    <citation type="submission" date="2017-04" db="EMBL/GenBank/DDBJ databases">
        <authorList>
            <person name="Varghese N."/>
            <person name="Submissions S."/>
        </authorList>
    </citation>
    <scope>NUCLEOTIDE SEQUENCE [LARGE SCALE GENOMIC DNA]</scope>
    <source>
        <strain evidence="4">RKEM611</strain>
    </source>
</reference>
<name>A0A1Y6CK49_9BACT</name>
<dbReference type="Gene3D" id="3.40.50.720">
    <property type="entry name" value="NAD(P)-binding Rossmann-like Domain"/>
    <property type="match status" value="1"/>
</dbReference>
<keyword evidence="4" id="KW-1185">Reference proteome</keyword>
<sequence>MTYLNKHFKLARRPEGMAKQDDFEMAEAPVPELKDGEFLIQTDYISLDPTNRIWMADIDQYMPPVQVGEVMRAGGVGTVIESKHSGFEKGDIVSGIIGWQTHAVSNGDFVQKVPPLGNVPKSALLGPLGMTGTTAYFGLLDIGKPKEGETIVVSAAAGAVGTVVCQIAKIKGMRVVGIAGTDEKCKMLEDELGVDGTINYKKDDVAGKLDELCPDGIDVYFENVGGEILDAVLPRMNLFSRIPLCGLISSYNAEKPVPGPYNFSQLLMKRVTLQGFIILDYQERMGEAVKELGQWMIEGKIKHKETVVEGFEKLPEALNMLFTGDNVGKLMVKV</sequence>
<dbReference type="InterPro" id="IPR045010">
    <property type="entry name" value="MDR_fam"/>
</dbReference>